<dbReference type="Pfam" id="PF12796">
    <property type="entry name" value="Ank_2"/>
    <property type="match status" value="1"/>
</dbReference>
<keyword evidence="2 3" id="KW-0040">ANK repeat</keyword>
<accession>A0A813H0S4</accession>
<feature type="repeat" description="ANK" evidence="3">
    <location>
        <begin position="543"/>
        <end position="575"/>
    </location>
</feature>
<dbReference type="InterPro" id="IPR002110">
    <property type="entry name" value="Ankyrin_rpt"/>
</dbReference>
<dbReference type="SUPFAM" id="SSF48403">
    <property type="entry name" value="Ankyrin repeat"/>
    <property type="match status" value="1"/>
</dbReference>
<evidence type="ECO:0000256" key="4">
    <source>
        <dbReference type="SAM" id="MobiDB-lite"/>
    </source>
</evidence>
<dbReference type="PANTHER" id="PTHR24198">
    <property type="entry name" value="ANKYRIN REPEAT AND PROTEIN KINASE DOMAIN-CONTAINING PROTEIN"/>
    <property type="match status" value="1"/>
</dbReference>
<dbReference type="PANTHER" id="PTHR24198:SF165">
    <property type="entry name" value="ANKYRIN REPEAT-CONTAINING PROTEIN-RELATED"/>
    <property type="match status" value="1"/>
</dbReference>
<comment type="caution">
    <text evidence="5">The sequence shown here is derived from an EMBL/GenBank/DDBJ whole genome shotgun (WGS) entry which is preliminary data.</text>
</comment>
<evidence type="ECO:0000256" key="3">
    <source>
        <dbReference type="PROSITE-ProRule" id="PRU00023"/>
    </source>
</evidence>
<dbReference type="PROSITE" id="PS50088">
    <property type="entry name" value="ANK_REPEAT"/>
    <property type="match status" value="3"/>
</dbReference>
<protein>
    <submittedName>
        <fullName evidence="5">Uncharacterized protein</fullName>
    </submittedName>
</protein>
<dbReference type="Gene3D" id="1.25.40.20">
    <property type="entry name" value="Ankyrin repeat-containing domain"/>
    <property type="match status" value="2"/>
</dbReference>
<organism evidence="5 6">
    <name type="scientific">Polarella glacialis</name>
    <name type="common">Dinoflagellate</name>
    <dbReference type="NCBI Taxonomy" id="89957"/>
    <lineage>
        <taxon>Eukaryota</taxon>
        <taxon>Sar</taxon>
        <taxon>Alveolata</taxon>
        <taxon>Dinophyceae</taxon>
        <taxon>Suessiales</taxon>
        <taxon>Suessiaceae</taxon>
        <taxon>Polarella</taxon>
    </lineage>
</organism>
<name>A0A813H0S4_POLGL</name>
<dbReference type="Proteomes" id="UP000654075">
    <property type="component" value="Unassembled WGS sequence"/>
</dbReference>
<feature type="region of interest" description="Disordered" evidence="4">
    <location>
        <begin position="1"/>
        <end position="45"/>
    </location>
</feature>
<feature type="compositionally biased region" description="Polar residues" evidence="4">
    <location>
        <begin position="813"/>
        <end position="832"/>
    </location>
</feature>
<proteinExistence type="predicted"/>
<evidence type="ECO:0000256" key="1">
    <source>
        <dbReference type="ARBA" id="ARBA00022737"/>
    </source>
</evidence>
<dbReference type="EMBL" id="CAJNNV010030079">
    <property type="protein sequence ID" value="CAE8631260.1"/>
    <property type="molecule type" value="Genomic_DNA"/>
</dbReference>
<keyword evidence="6" id="KW-1185">Reference proteome</keyword>
<gene>
    <name evidence="5" type="ORF">PGLA1383_LOCUS47389</name>
</gene>
<dbReference type="InterPro" id="IPR036770">
    <property type="entry name" value="Ankyrin_rpt-contain_sf"/>
</dbReference>
<reference evidence="5" key="1">
    <citation type="submission" date="2021-02" db="EMBL/GenBank/DDBJ databases">
        <authorList>
            <person name="Dougan E. K."/>
            <person name="Rhodes N."/>
            <person name="Thang M."/>
            <person name="Chan C."/>
        </authorList>
    </citation>
    <scope>NUCLEOTIDE SEQUENCE</scope>
</reference>
<keyword evidence="1" id="KW-0677">Repeat</keyword>
<dbReference type="PROSITE" id="PS50297">
    <property type="entry name" value="ANK_REP_REGION"/>
    <property type="match status" value="3"/>
</dbReference>
<evidence type="ECO:0000313" key="5">
    <source>
        <dbReference type="EMBL" id="CAE8631260.1"/>
    </source>
</evidence>
<evidence type="ECO:0000313" key="6">
    <source>
        <dbReference type="Proteomes" id="UP000654075"/>
    </source>
</evidence>
<dbReference type="SMART" id="SM00248">
    <property type="entry name" value="ANK"/>
    <property type="match status" value="5"/>
</dbReference>
<feature type="region of interest" description="Disordered" evidence="4">
    <location>
        <begin position="797"/>
        <end position="832"/>
    </location>
</feature>
<feature type="repeat" description="ANK" evidence="3">
    <location>
        <begin position="576"/>
        <end position="608"/>
    </location>
</feature>
<evidence type="ECO:0000256" key="2">
    <source>
        <dbReference type="ARBA" id="ARBA00023043"/>
    </source>
</evidence>
<sequence length="832" mass="92922">MDEILGDIGSKPDAPTRPPQEVRTLRDSAGDSAGCNADAGGTLETYGDQRHADRQDVVLDGIRMQIPNVLPFEDVLRMESIQMHEDLLKEGVLVEREVGMNVLFISQCWLSRSSPDRNNIKWNMLKDLLEAMTQGSLEFMAGFTYEVLFGKHEITGKELQDFARRGHVWFDFCSVPQTNAEHMVLGVLSIPYYIGEADMFIVLQPPAQHENEKYYDVRTWASRGWCRAERLLNALSKKPKQILIVESRHRRYIQVSRDWLLYPVGRGNFTVDGDRTLLGPILEVAIKQRELFALECNDLLFYRMLRVCRSILLVGTGLPSELQLSFEEWMRAMKFHSACDGESTGWTPLRFALYDGRCDVALALLEQGADVQAPLRKIEPMWGYHIRGTTILHGLACLRDLPEGIALLLKAKAEVSGDEQGLTALHYAVFGCQIKTFDMLMALHPEGFKYSSFGHSPLACVTDRNGNGPFHPDNRDGFDTGMCSIVVGEDGDAVALQDAIDLGYDINAQVNLSKMSWAMWGATKVMRVLTATVEADIHKKNIDGHTALHMAAQHGHEVVVEILLQHGARIGKPDRSGRTPAMLAARSGCVETVALLIRHGDSSSAPSGGCCSGDSRVSDEADLQTQLSFPSPRGRSRNTWATAVFQLAIGVAGTKQWQNTSAAKAAWQDRVKRSLLKERGTGIEGEMQMYICCLLPRFLPLRLMWRWRMRAWGTLLQAEEHSKVHVISTRAWADGFYDKMQIHNDGRAYALVVRNDGEIIWASHDKFKEHLQEREMVNVVKRECQWRADERQQLLQGGSAGAIAAPEAGKSDVATSDQNNSSSDPESNAQGR</sequence>
<dbReference type="AlphaFoldDB" id="A0A813H0S4"/>
<feature type="repeat" description="ANK" evidence="3">
    <location>
        <begin position="344"/>
        <end position="376"/>
    </location>
</feature>